<name>A0A2H0BV56_9BACT</name>
<dbReference type="InterPro" id="IPR029044">
    <property type="entry name" value="Nucleotide-diphossugar_trans"/>
</dbReference>
<evidence type="ECO:0000313" key="3">
    <source>
        <dbReference type="Proteomes" id="UP000231246"/>
    </source>
</evidence>
<dbReference type="SUPFAM" id="SSF53448">
    <property type="entry name" value="Nucleotide-diphospho-sugar transferases"/>
    <property type="match status" value="1"/>
</dbReference>
<dbReference type="CDD" id="cd04181">
    <property type="entry name" value="NTP_transferase"/>
    <property type="match status" value="1"/>
</dbReference>
<dbReference type="GO" id="GO:0006355">
    <property type="term" value="P:regulation of DNA-templated transcription"/>
    <property type="evidence" value="ECO:0007669"/>
    <property type="project" value="InterPro"/>
</dbReference>
<evidence type="ECO:0000259" key="1">
    <source>
        <dbReference type="Pfam" id="PF00483"/>
    </source>
</evidence>
<gene>
    <name evidence="2" type="ORF">COW99_03480</name>
</gene>
<protein>
    <recommendedName>
        <fullName evidence="1">Nucleotidyl transferase domain-containing protein</fullName>
    </recommendedName>
</protein>
<organism evidence="2 3">
    <name type="scientific">Candidatus Roizmanbacteria bacterium CG22_combo_CG10-13_8_21_14_all_38_20</name>
    <dbReference type="NCBI Taxonomy" id="1974862"/>
    <lineage>
        <taxon>Bacteria</taxon>
        <taxon>Candidatus Roizmaniibacteriota</taxon>
    </lineage>
</organism>
<feature type="domain" description="Nucleotidyl transferase" evidence="1">
    <location>
        <begin position="49"/>
        <end position="274"/>
    </location>
</feature>
<evidence type="ECO:0000313" key="2">
    <source>
        <dbReference type="EMBL" id="PIP61562.1"/>
    </source>
</evidence>
<dbReference type="AlphaFoldDB" id="A0A2H0BV56"/>
<dbReference type="Gene3D" id="1.10.1220.10">
    <property type="entry name" value="Met repressor-like"/>
    <property type="match status" value="1"/>
</dbReference>
<dbReference type="Proteomes" id="UP000231246">
    <property type="component" value="Unassembled WGS sequence"/>
</dbReference>
<dbReference type="InterPro" id="IPR005835">
    <property type="entry name" value="NTP_transferase_dom"/>
</dbReference>
<proteinExistence type="predicted"/>
<sequence>MDRQRITITLKSDLLTKVDESIDGTTIRNRSHAIEYLLTKAVAPPISQAVILAGGLGVKMRPVTYEIPKALIPVKGKPLLEYMIESLREAEIREIILAIGHLGSKIKDHFGNGSKFGVKITYSEENSNLGTAGALANCYSLLEQKPFVILHGDILVDLNFRELISFHQNNKRNVATLVITTKSDPTSYGNVQLVGTKIVEFIEKPTKKQTSSHLISGGVYVCEPEIFDFIPEKHPAMLEDVFPQLAKQGRLCGFLFAGKWYDVTTPKNYEKAISNWKISSSE</sequence>
<accession>A0A2H0BV56</accession>
<comment type="caution">
    <text evidence="2">The sequence shown here is derived from an EMBL/GenBank/DDBJ whole genome shotgun (WGS) entry which is preliminary data.</text>
</comment>
<dbReference type="Pfam" id="PF00483">
    <property type="entry name" value="NTP_transferase"/>
    <property type="match status" value="1"/>
</dbReference>
<reference evidence="2 3" key="1">
    <citation type="submission" date="2017-09" db="EMBL/GenBank/DDBJ databases">
        <title>Depth-based differentiation of microbial function through sediment-hosted aquifers and enrichment of novel symbionts in the deep terrestrial subsurface.</title>
        <authorList>
            <person name="Probst A.J."/>
            <person name="Ladd B."/>
            <person name="Jarett J.K."/>
            <person name="Geller-Mcgrath D.E."/>
            <person name="Sieber C.M."/>
            <person name="Emerson J.B."/>
            <person name="Anantharaman K."/>
            <person name="Thomas B.C."/>
            <person name="Malmstrom R."/>
            <person name="Stieglmeier M."/>
            <person name="Klingl A."/>
            <person name="Woyke T."/>
            <person name="Ryan C.M."/>
            <person name="Banfield J.F."/>
        </authorList>
    </citation>
    <scope>NUCLEOTIDE SEQUENCE [LARGE SCALE GENOMIC DNA]</scope>
    <source>
        <strain evidence="2">CG22_combo_CG10-13_8_21_14_all_38_20</strain>
    </source>
</reference>
<dbReference type="InterPro" id="IPR013321">
    <property type="entry name" value="Arc_rbn_hlx_hlx"/>
</dbReference>
<dbReference type="EMBL" id="PCTA01000023">
    <property type="protein sequence ID" value="PIP61562.1"/>
    <property type="molecule type" value="Genomic_DNA"/>
</dbReference>
<dbReference type="PANTHER" id="PTHR22572">
    <property type="entry name" value="SUGAR-1-PHOSPHATE GUANYL TRANSFERASE"/>
    <property type="match status" value="1"/>
</dbReference>
<dbReference type="InterPro" id="IPR050486">
    <property type="entry name" value="Mannose-1P_guanyltransferase"/>
</dbReference>
<dbReference type="Gene3D" id="3.90.550.10">
    <property type="entry name" value="Spore Coat Polysaccharide Biosynthesis Protein SpsA, Chain A"/>
    <property type="match status" value="1"/>
</dbReference>